<dbReference type="PANTHER" id="PTHR32347:SF14">
    <property type="entry name" value="EFFLUX SYSTEM COMPONENT YKNX-RELATED"/>
    <property type="match status" value="1"/>
</dbReference>
<keyword evidence="5" id="KW-1133">Transmembrane helix</keyword>
<evidence type="ECO:0000256" key="4">
    <source>
        <dbReference type="SAM" id="Coils"/>
    </source>
</evidence>
<feature type="domain" description="Multidrug resistance protein MdtA-like C-terminal permuted SH3" evidence="6">
    <location>
        <begin position="384"/>
        <end position="421"/>
    </location>
</feature>
<sequence>MSPAPAMIPDTSGQDRALPPALARRQRWRRVAGIAALLAGLGLALYWTLPLLREAVGAPRSVSLQRLSLAAVGYGPFTRDIAGDGKVVASNSPTVYASSAGTVMLQVKAGDHVQRGQVLGLIDSPELRARLAQEQSQAEGLRTELARAQVEARQQQASLRSTLESAEVDLQTARNDVQRYTQAYEAGAVARMQMDRAHDALSKASIAQTHAQEGQQLKAEALKFELQSRQQALQRQLLRVQELQRQVQELALRSPVQGQVGQLLVAERANVPANAPVLTVVDLSALEVQMQVAESYARELQPGMPGEISVNGQLWRGKVSAISPEVVNGEVAARLRFDGPLPQQLRQNQRLGVRVLLEQRARALTVARGSFLEEGGGRQAYVVQDRVALKRAVRLGAQSLTQIEVLEGLTAGEQVVISGSQAFNGAERVTLSP</sequence>
<dbReference type="Gene3D" id="2.40.30.170">
    <property type="match status" value="1"/>
</dbReference>
<dbReference type="Pfam" id="PF25967">
    <property type="entry name" value="RND-MFP_C"/>
    <property type="match status" value="1"/>
</dbReference>
<evidence type="ECO:0000313" key="7">
    <source>
        <dbReference type="EMBL" id="MFG6448314.1"/>
    </source>
</evidence>
<keyword evidence="8" id="KW-1185">Reference proteome</keyword>
<name>A0ABW7FVG3_9BURK</name>
<comment type="caution">
    <text evidence="7">The sequence shown here is derived from an EMBL/GenBank/DDBJ whole genome shotgun (WGS) entry which is preliminary data.</text>
</comment>
<dbReference type="Gene3D" id="2.40.50.100">
    <property type="match status" value="1"/>
</dbReference>
<dbReference type="InterPro" id="IPR058627">
    <property type="entry name" value="MdtA-like_C"/>
</dbReference>
<keyword evidence="5" id="KW-0812">Transmembrane</keyword>
<dbReference type="RefSeq" id="WP_394460428.1">
    <property type="nucleotide sequence ID" value="NZ_JBIGHZ010000003.1"/>
</dbReference>
<dbReference type="NCBIfam" id="TIGR01730">
    <property type="entry name" value="RND_mfp"/>
    <property type="match status" value="1"/>
</dbReference>
<evidence type="ECO:0000256" key="5">
    <source>
        <dbReference type="SAM" id="Phobius"/>
    </source>
</evidence>
<reference evidence="7 8" key="1">
    <citation type="submission" date="2024-08" db="EMBL/GenBank/DDBJ databases">
        <authorList>
            <person name="Lu H."/>
        </authorList>
    </citation>
    <scope>NUCLEOTIDE SEQUENCE [LARGE SCALE GENOMIC DNA]</scope>
    <source>
        <strain evidence="7 8">BYS180W</strain>
    </source>
</reference>
<dbReference type="InterPro" id="IPR006143">
    <property type="entry name" value="RND_pump_MFP"/>
</dbReference>
<gene>
    <name evidence="7" type="ORF">ACG0Z6_08650</name>
</gene>
<dbReference type="Proteomes" id="UP001606099">
    <property type="component" value="Unassembled WGS sequence"/>
</dbReference>
<dbReference type="InterPro" id="IPR050465">
    <property type="entry name" value="UPF0194_transport"/>
</dbReference>
<evidence type="ECO:0000259" key="6">
    <source>
        <dbReference type="Pfam" id="PF25967"/>
    </source>
</evidence>
<dbReference type="PANTHER" id="PTHR32347">
    <property type="entry name" value="EFFLUX SYSTEM COMPONENT YKNX-RELATED"/>
    <property type="match status" value="1"/>
</dbReference>
<evidence type="ECO:0000256" key="1">
    <source>
        <dbReference type="ARBA" id="ARBA00004196"/>
    </source>
</evidence>
<evidence type="ECO:0000256" key="3">
    <source>
        <dbReference type="ARBA" id="ARBA00023054"/>
    </source>
</evidence>
<dbReference type="Gene3D" id="2.40.420.20">
    <property type="match status" value="1"/>
</dbReference>
<comment type="similarity">
    <text evidence="2">Belongs to the membrane fusion protein (MFP) (TC 8.A.1) family.</text>
</comment>
<feature type="transmembrane region" description="Helical" evidence="5">
    <location>
        <begin position="31"/>
        <end position="49"/>
    </location>
</feature>
<dbReference type="EMBL" id="JBIGHZ010000003">
    <property type="protein sequence ID" value="MFG6448314.1"/>
    <property type="molecule type" value="Genomic_DNA"/>
</dbReference>
<keyword evidence="3 4" id="KW-0175">Coiled coil</keyword>
<evidence type="ECO:0000256" key="2">
    <source>
        <dbReference type="ARBA" id="ARBA00009477"/>
    </source>
</evidence>
<evidence type="ECO:0000313" key="8">
    <source>
        <dbReference type="Proteomes" id="UP001606099"/>
    </source>
</evidence>
<accession>A0ABW7FVG3</accession>
<proteinExistence type="inferred from homology"/>
<feature type="coiled-coil region" evidence="4">
    <location>
        <begin position="131"/>
        <end position="183"/>
    </location>
</feature>
<keyword evidence="5" id="KW-0472">Membrane</keyword>
<feature type="coiled-coil region" evidence="4">
    <location>
        <begin position="226"/>
        <end position="253"/>
    </location>
</feature>
<comment type="subcellular location">
    <subcellularLocation>
        <location evidence="1">Cell envelope</location>
    </subcellularLocation>
</comment>
<organism evidence="7 8">
    <name type="scientific">Roseateles rivi</name>
    <dbReference type="NCBI Taxonomy" id="3299028"/>
    <lineage>
        <taxon>Bacteria</taxon>
        <taxon>Pseudomonadati</taxon>
        <taxon>Pseudomonadota</taxon>
        <taxon>Betaproteobacteria</taxon>
        <taxon>Burkholderiales</taxon>
        <taxon>Sphaerotilaceae</taxon>
        <taxon>Roseateles</taxon>
    </lineage>
</organism>
<protein>
    <submittedName>
        <fullName evidence="7">Efflux RND transporter periplasmic adaptor subunit</fullName>
    </submittedName>
</protein>